<dbReference type="Pfam" id="PF01579">
    <property type="entry name" value="DUF19"/>
    <property type="match status" value="1"/>
</dbReference>
<reference evidence="2 3" key="1">
    <citation type="submission" date="2019-10" db="EMBL/GenBank/DDBJ databases">
        <title>Assembly and Annotation for the nematode Trichostrongylus colubriformis.</title>
        <authorList>
            <person name="Martin J."/>
        </authorList>
    </citation>
    <scope>NUCLEOTIDE SEQUENCE [LARGE SCALE GENOMIC DNA]</scope>
    <source>
        <strain evidence="2">G859</strain>
        <tissue evidence="2">Whole worm</tissue>
    </source>
</reference>
<organism evidence="2 3">
    <name type="scientific">Trichostrongylus colubriformis</name>
    <name type="common">Black scour worm</name>
    <dbReference type="NCBI Taxonomy" id="6319"/>
    <lineage>
        <taxon>Eukaryota</taxon>
        <taxon>Metazoa</taxon>
        <taxon>Ecdysozoa</taxon>
        <taxon>Nematoda</taxon>
        <taxon>Chromadorea</taxon>
        <taxon>Rhabditida</taxon>
        <taxon>Rhabditina</taxon>
        <taxon>Rhabditomorpha</taxon>
        <taxon>Strongyloidea</taxon>
        <taxon>Trichostrongylidae</taxon>
        <taxon>Trichostrongylus</taxon>
    </lineage>
</organism>
<feature type="domain" description="T20D4.11-like" evidence="1">
    <location>
        <begin position="2"/>
        <end position="119"/>
    </location>
</feature>
<dbReference type="InterPro" id="IPR002542">
    <property type="entry name" value="T20D4.11-like_dom"/>
</dbReference>
<dbReference type="EMBL" id="WIXE01018116">
    <property type="protein sequence ID" value="KAK5971192.1"/>
    <property type="molecule type" value="Genomic_DNA"/>
</dbReference>
<name>A0AAN8IJ33_TRICO</name>
<keyword evidence="3" id="KW-1185">Reference proteome</keyword>
<proteinExistence type="predicted"/>
<evidence type="ECO:0000313" key="2">
    <source>
        <dbReference type="EMBL" id="KAK5971192.1"/>
    </source>
</evidence>
<accession>A0AAN8IJ33</accession>
<evidence type="ECO:0000313" key="3">
    <source>
        <dbReference type="Proteomes" id="UP001331761"/>
    </source>
</evidence>
<dbReference type="AlphaFoldDB" id="A0AAN8IJ33"/>
<comment type="caution">
    <text evidence="2">The sequence shown here is derived from an EMBL/GenBank/DDBJ whole genome shotgun (WGS) entry which is preliminary data.</text>
</comment>
<sequence>MEKMDQVCSDVSIMDGCSIATRICASAEQMALKKMIEQLCASREAYDHYKICLKSVATSQTGASCMSEFMTSTPGSRCSAIQNAGTCMAKQVRDTCGDDALTYSFAAMNDYARLMDNRCRVSQLGIV</sequence>
<evidence type="ECO:0000259" key="1">
    <source>
        <dbReference type="Pfam" id="PF01579"/>
    </source>
</evidence>
<gene>
    <name evidence="2" type="ORF">GCK32_017152</name>
</gene>
<dbReference type="Proteomes" id="UP001331761">
    <property type="component" value="Unassembled WGS sequence"/>
</dbReference>
<protein>
    <submittedName>
        <fullName evidence="2">DUF19 domain-containing protein</fullName>
    </submittedName>
</protein>